<evidence type="ECO:0000313" key="2">
    <source>
        <dbReference type="Proteomes" id="UP000005237"/>
    </source>
</evidence>
<name>A0A8R1EAE9_CAEJA</name>
<reference evidence="1" key="2">
    <citation type="submission" date="2022-06" db="UniProtKB">
        <authorList>
            <consortium name="EnsemblMetazoa"/>
        </authorList>
    </citation>
    <scope>IDENTIFICATION</scope>
    <source>
        <strain evidence="1">DF5081</strain>
    </source>
</reference>
<keyword evidence="2" id="KW-1185">Reference proteome</keyword>
<sequence>MKLDGRRLTLRTLTDDVNHATSEGMLVRSLKLTSIFVT</sequence>
<dbReference type="Proteomes" id="UP000005237">
    <property type="component" value="Unassembled WGS sequence"/>
</dbReference>
<organism evidence="1 2">
    <name type="scientific">Caenorhabditis japonica</name>
    <dbReference type="NCBI Taxonomy" id="281687"/>
    <lineage>
        <taxon>Eukaryota</taxon>
        <taxon>Metazoa</taxon>
        <taxon>Ecdysozoa</taxon>
        <taxon>Nematoda</taxon>
        <taxon>Chromadorea</taxon>
        <taxon>Rhabditida</taxon>
        <taxon>Rhabditina</taxon>
        <taxon>Rhabditomorpha</taxon>
        <taxon>Rhabditoidea</taxon>
        <taxon>Rhabditidae</taxon>
        <taxon>Peloderinae</taxon>
        <taxon>Caenorhabditis</taxon>
    </lineage>
</organism>
<proteinExistence type="predicted"/>
<accession>A0A8R1EAE9</accession>
<evidence type="ECO:0000313" key="1">
    <source>
        <dbReference type="EnsemblMetazoa" id="CJA26798.1"/>
    </source>
</evidence>
<dbReference type="EnsemblMetazoa" id="CJA26798.1">
    <property type="protein sequence ID" value="CJA26798.1"/>
    <property type="gene ID" value="WBGene00182370"/>
</dbReference>
<protein>
    <submittedName>
        <fullName evidence="1">Uncharacterized protein</fullName>
    </submittedName>
</protein>
<reference evidence="2" key="1">
    <citation type="submission" date="2010-08" db="EMBL/GenBank/DDBJ databases">
        <authorList>
            <consortium name="Caenorhabditis japonica Sequencing Consortium"/>
            <person name="Wilson R.K."/>
        </authorList>
    </citation>
    <scope>NUCLEOTIDE SEQUENCE [LARGE SCALE GENOMIC DNA]</scope>
    <source>
        <strain evidence="2">DF5081</strain>
    </source>
</reference>